<dbReference type="SUPFAM" id="SSF53756">
    <property type="entry name" value="UDP-Glycosyltransferase/glycogen phosphorylase"/>
    <property type="match status" value="1"/>
</dbReference>
<dbReference type="InterPro" id="IPR028098">
    <property type="entry name" value="Glyco_trans_4-like_N"/>
</dbReference>
<evidence type="ECO:0000259" key="1">
    <source>
        <dbReference type="Pfam" id="PF13439"/>
    </source>
</evidence>
<comment type="caution">
    <text evidence="2">The sequence shown here is derived from an EMBL/GenBank/DDBJ whole genome shotgun (WGS) entry which is preliminary data.</text>
</comment>
<proteinExistence type="predicted"/>
<dbReference type="InterPro" id="IPR050194">
    <property type="entry name" value="Glycosyltransferase_grp1"/>
</dbReference>
<dbReference type="PANTHER" id="PTHR45947:SF3">
    <property type="entry name" value="SULFOQUINOVOSYL TRANSFERASE SQD2"/>
    <property type="match status" value="1"/>
</dbReference>
<reference evidence="2 3" key="1">
    <citation type="submission" date="2017-09" db="EMBL/GenBank/DDBJ databases">
        <title>Large-scale bioinformatics analysis of Bacillus genomes uncovers conserved roles of natural products in bacterial physiology.</title>
        <authorList>
            <consortium name="Agbiome Team Llc"/>
            <person name="Bleich R.M."/>
            <person name="Grubbs K.J."/>
            <person name="Santa Maria K.C."/>
            <person name="Allen S.E."/>
            <person name="Farag S."/>
            <person name="Shank E.A."/>
            <person name="Bowers A."/>
        </authorList>
    </citation>
    <scope>NUCLEOTIDE SEQUENCE [LARGE SCALE GENOMIC DNA]</scope>
    <source>
        <strain evidence="2 3">AFS083043</strain>
    </source>
</reference>
<dbReference type="Gene3D" id="3.40.50.2000">
    <property type="entry name" value="Glycogen Phosphorylase B"/>
    <property type="match status" value="2"/>
</dbReference>
<dbReference type="Pfam" id="PF13439">
    <property type="entry name" value="Glyco_transf_4"/>
    <property type="match status" value="1"/>
</dbReference>
<name>A0A2B0MMG1_BACCE</name>
<dbReference type="Proteomes" id="UP000242656">
    <property type="component" value="Unassembled WGS sequence"/>
</dbReference>
<evidence type="ECO:0000313" key="3">
    <source>
        <dbReference type="Proteomes" id="UP000242656"/>
    </source>
</evidence>
<protein>
    <recommendedName>
        <fullName evidence="1">Glycosyltransferase subfamily 4-like N-terminal domain-containing protein</fullName>
    </recommendedName>
</protein>
<dbReference type="EMBL" id="NUWN01000006">
    <property type="protein sequence ID" value="PFK47348.1"/>
    <property type="molecule type" value="Genomic_DNA"/>
</dbReference>
<sequence length="395" mass="46844">MNKLLIVAYYFPPYGSVGGVRMTKLVKYFHRLGWEIKVVTVDEMYYEQDEMDYDKLIDIPKGVEIIRTKRWSSFTKFKEEGLYWFFPLYKELNKQLQNTQFDYILYTGGPYFHWGIAPILKNKTNIPYLLDFRDPWLLTPYNQSVIRKKIASIMEPRIIKGASFILNVTEEATNMYKEQYKYEKDNKFITIPNGYDSEDFVAVAAKNVRVEGYTFVYTGKFGGFRNPFPLLNAIQKYNECHEKKIYFIHIGKRESVIQEFIEKNPIMKEFIYEIGYLPYQEVLQYIKGADFTILISGGHPYEPTTKVYDYMALHKHILCINDIKFGYLHHLLSEQKFATVIENEDMGIYKVLIQLCQNKIEDVEYIDTKSFDRKYIYAEMDNILKESCYENTPCV</sequence>
<evidence type="ECO:0000313" key="2">
    <source>
        <dbReference type="EMBL" id="PFK47348.1"/>
    </source>
</evidence>
<dbReference type="PANTHER" id="PTHR45947">
    <property type="entry name" value="SULFOQUINOVOSYL TRANSFERASE SQD2"/>
    <property type="match status" value="1"/>
</dbReference>
<dbReference type="GO" id="GO:0016757">
    <property type="term" value="F:glycosyltransferase activity"/>
    <property type="evidence" value="ECO:0007669"/>
    <property type="project" value="TreeGrafter"/>
</dbReference>
<feature type="domain" description="Glycosyltransferase subfamily 4-like N-terminal" evidence="1">
    <location>
        <begin position="20"/>
        <end position="198"/>
    </location>
</feature>
<gene>
    <name evidence="2" type="ORF">COI93_01550</name>
</gene>
<accession>A0A2B0MMG1</accession>
<organism evidence="2 3">
    <name type="scientific">Bacillus cereus</name>
    <dbReference type="NCBI Taxonomy" id="1396"/>
    <lineage>
        <taxon>Bacteria</taxon>
        <taxon>Bacillati</taxon>
        <taxon>Bacillota</taxon>
        <taxon>Bacilli</taxon>
        <taxon>Bacillales</taxon>
        <taxon>Bacillaceae</taxon>
        <taxon>Bacillus</taxon>
        <taxon>Bacillus cereus group</taxon>
    </lineage>
</organism>
<dbReference type="AlphaFoldDB" id="A0A2B0MMG1"/>
<dbReference type="RefSeq" id="WP_098489372.1">
    <property type="nucleotide sequence ID" value="NZ_NUWN01000006.1"/>
</dbReference>